<reference evidence="1" key="1">
    <citation type="submission" date="2019-10" db="EMBL/GenBank/DDBJ databases">
        <title>Conservation and host-specific expression of non-tandemly repeated heterogenous ribosome RNA gene in arbuscular mycorrhizal fungi.</title>
        <authorList>
            <person name="Maeda T."/>
            <person name="Kobayashi Y."/>
            <person name="Nakagawa T."/>
            <person name="Ezawa T."/>
            <person name="Yamaguchi K."/>
            <person name="Bino T."/>
            <person name="Nishimoto Y."/>
            <person name="Shigenobu S."/>
            <person name="Kawaguchi M."/>
        </authorList>
    </citation>
    <scope>NUCLEOTIDE SEQUENCE</scope>
    <source>
        <strain evidence="1">HR1</strain>
    </source>
</reference>
<dbReference type="EMBL" id="BLAL01000319">
    <property type="protein sequence ID" value="GET03034.1"/>
    <property type="molecule type" value="Genomic_DNA"/>
</dbReference>
<accession>A0A8H3MHT9</accession>
<name>A0A8H3MHT9_9GLOM</name>
<dbReference type="Proteomes" id="UP000615446">
    <property type="component" value="Unassembled WGS sequence"/>
</dbReference>
<dbReference type="AlphaFoldDB" id="A0A8H3MHT9"/>
<protein>
    <submittedName>
        <fullName evidence="1">Uncharacterized protein</fullName>
    </submittedName>
</protein>
<organism evidence="1 2">
    <name type="scientific">Rhizophagus clarus</name>
    <dbReference type="NCBI Taxonomy" id="94130"/>
    <lineage>
        <taxon>Eukaryota</taxon>
        <taxon>Fungi</taxon>
        <taxon>Fungi incertae sedis</taxon>
        <taxon>Mucoromycota</taxon>
        <taxon>Glomeromycotina</taxon>
        <taxon>Glomeromycetes</taxon>
        <taxon>Glomerales</taxon>
        <taxon>Glomeraceae</taxon>
        <taxon>Rhizophagus</taxon>
    </lineage>
</organism>
<sequence length="240" mass="27804">MTWSFSMLVTGRSGSGKSNLLANLVLGDKDEYVQRGKKGGSCYIKCDDLIICGYHPDKPNFSYIPPERIPSIRIFSPERSKLFIFEDLCLASDHIQNRIGQFFGNRHHRNISCIYITQKYHKVDTFKRENSTHLVLFNYGSSIQDVSKIVGRYTDNVKAKQTPIINIDPQKAHDLDQHLALQKIYYRPEGLYQNVKGLWDACKKVGYSFPFIDVKKWLDRQAMYQIFHPSLKHIPLCQLL</sequence>
<dbReference type="OrthoDB" id="2424110at2759"/>
<dbReference type="CDD" id="cd01983">
    <property type="entry name" value="SIMIBI"/>
    <property type="match status" value="1"/>
</dbReference>
<proteinExistence type="predicted"/>
<comment type="caution">
    <text evidence="1">The sequence shown here is derived from an EMBL/GenBank/DDBJ whole genome shotgun (WGS) entry which is preliminary data.</text>
</comment>
<gene>
    <name evidence="1" type="ORF">RCL2_002938300</name>
</gene>
<evidence type="ECO:0000313" key="2">
    <source>
        <dbReference type="Proteomes" id="UP000615446"/>
    </source>
</evidence>
<evidence type="ECO:0000313" key="1">
    <source>
        <dbReference type="EMBL" id="GET03034.1"/>
    </source>
</evidence>